<dbReference type="RefSeq" id="WP_092885572.1">
    <property type="nucleotide sequence ID" value="NZ_CP061498.1"/>
</dbReference>
<protein>
    <submittedName>
        <fullName evidence="3">Tripartite tricarboxylate transporter TctB family protein</fullName>
    </submittedName>
</protein>
<dbReference type="STRING" id="564137.SAMN04488238_10289"/>
<keyword evidence="1" id="KW-0812">Transmembrane</keyword>
<keyword evidence="4" id="KW-1185">Reference proteome</keyword>
<dbReference type="EMBL" id="FNOM01000002">
    <property type="protein sequence ID" value="SDW44474.1"/>
    <property type="molecule type" value="Genomic_DNA"/>
</dbReference>
<evidence type="ECO:0000256" key="1">
    <source>
        <dbReference type="SAM" id="Phobius"/>
    </source>
</evidence>
<dbReference type="Pfam" id="PF07331">
    <property type="entry name" value="TctB"/>
    <property type="match status" value="1"/>
</dbReference>
<gene>
    <name evidence="3" type="ORF">SAMN04488238_10289</name>
</gene>
<proteinExistence type="predicted"/>
<feature type="domain" description="DUF1468" evidence="2">
    <location>
        <begin position="13"/>
        <end position="142"/>
    </location>
</feature>
<sequence length="148" mass="15162">MDRTRLIDAIGPATLIAVGIAFAAGSWLGLDLGTMRRLGPGALPLGLGVILAILGITILSQIVTTGTTPVPRPDLRALAAVGVAIATFALLTERMGLLPAVFGSVVAMTTVIGDLGWPGRIALALCIAIGVWVIFILGLRLPIRTFGG</sequence>
<keyword evidence="1" id="KW-1133">Transmembrane helix</keyword>
<name>A0A1H2TMI2_9RHOB</name>
<reference evidence="3 4" key="1">
    <citation type="submission" date="2016-10" db="EMBL/GenBank/DDBJ databases">
        <authorList>
            <person name="de Groot N.N."/>
        </authorList>
    </citation>
    <scope>NUCLEOTIDE SEQUENCE [LARGE SCALE GENOMIC DNA]</scope>
    <source>
        <strain evidence="3 4">CGMCC 1.8894</strain>
    </source>
</reference>
<keyword evidence="1" id="KW-0472">Membrane</keyword>
<dbReference type="InterPro" id="IPR009936">
    <property type="entry name" value="DUF1468"/>
</dbReference>
<dbReference type="OrthoDB" id="5186924at2"/>
<dbReference type="AlphaFoldDB" id="A0A1H2TMI2"/>
<evidence type="ECO:0000313" key="3">
    <source>
        <dbReference type="EMBL" id="SDW44474.1"/>
    </source>
</evidence>
<evidence type="ECO:0000313" key="4">
    <source>
        <dbReference type="Proteomes" id="UP000198539"/>
    </source>
</evidence>
<feature type="transmembrane region" description="Helical" evidence="1">
    <location>
        <begin position="6"/>
        <end position="30"/>
    </location>
</feature>
<dbReference type="Proteomes" id="UP000198539">
    <property type="component" value="Unassembled WGS sequence"/>
</dbReference>
<feature type="transmembrane region" description="Helical" evidence="1">
    <location>
        <begin position="75"/>
        <end position="92"/>
    </location>
</feature>
<evidence type="ECO:0000259" key="2">
    <source>
        <dbReference type="Pfam" id="PF07331"/>
    </source>
</evidence>
<organism evidence="3 4">
    <name type="scientific">Roseicitreum antarcticum</name>
    <dbReference type="NCBI Taxonomy" id="564137"/>
    <lineage>
        <taxon>Bacteria</taxon>
        <taxon>Pseudomonadati</taxon>
        <taxon>Pseudomonadota</taxon>
        <taxon>Alphaproteobacteria</taxon>
        <taxon>Rhodobacterales</taxon>
        <taxon>Paracoccaceae</taxon>
        <taxon>Roseicitreum</taxon>
    </lineage>
</organism>
<feature type="transmembrane region" description="Helical" evidence="1">
    <location>
        <begin position="121"/>
        <end position="143"/>
    </location>
</feature>
<accession>A0A1H2TMI2</accession>
<feature type="transmembrane region" description="Helical" evidence="1">
    <location>
        <begin position="42"/>
        <end position="63"/>
    </location>
</feature>